<feature type="active site" description="Proton acceptor; for enolization step" evidence="4">
    <location>
        <position position="75"/>
    </location>
</feature>
<feature type="active site" description="Proton acceptor; for ring-opening step" evidence="4">
    <location>
        <position position="146"/>
    </location>
</feature>
<keyword evidence="2 4" id="KW-0378">Hydrolase</keyword>
<accession>A0A1M7QSC6</accession>
<dbReference type="GO" id="GO:0019262">
    <property type="term" value="P:N-acetylneuraminate catabolic process"/>
    <property type="evidence" value="ECO:0007669"/>
    <property type="project" value="UniProtKB-UniRule"/>
</dbReference>
<dbReference type="Pfam" id="PF01182">
    <property type="entry name" value="Glucosamine_iso"/>
    <property type="match status" value="1"/>
</dbReference>
<comment type="catalytic activity">
    <reaction evidence="1 4">
        <text>alpha-D-glucosamine 6-phosphate + H2O = beta-D-fructose 6-phosphate + NH4(+)</text>
        <dbReference type="Rhea" id="RHEA:12172"/>
        <dbReference type="ChEBI" id="CHEBI:15377"/>
        <dbReference type="ChEBI" id="CHEBI:28938"/>
        <dbReference type="ChEBI" id="CHEBI:57634"/>
        <dbReference type="ChEBI" id="CHEBI:75989"/>
        <dbReference type="EC" id="3.5.99.6"/>
    </reaction>
</comment>
<dbReference type="InterPro" id="IPR037171">
    <property type="entry name" value="NagB/RpiA_transferase-like"/>
</dbReference>
<dbReference type="GO" id="GO:0006043">
    <property type="term" value="P:glucosamine catabolic process"/>
    <property type="evidence" value="ECO:0007669"/>
    <property type="project" value="TreeGrafter"/>
</dbReference>
<dbReference type="UniPathway" id="UPA00629">
    <property type="reaction ID" value="UER00684"/>
</dbReference>
<dbReference type="GO" id="GO:0005975">
    <property type="term" value="P:carbohydrate metabolic process"/>
    <property type="evidence" value="ECO:0007669"/>
    <property type="project" value="InterPro"/>
</dbReference>
<dbReference type="PROSITE" id="PS00221">
    <property type="entry name" value="MIP"/>
    <property type="match status" value="1"/>
</dbReference>
<dbReference type="GO" id="GO:0005737">
    <property type="term" value="C:cytoplasm"/>
    <property type="evidence" value="ECO:0007669"/>
    <property type="project" value="TreeGrafter"/>
</dbReference>
<evidence type="ECO:0000256" key="1">
    <source>
        <dbReference type="ARBA" id="ARBA00000644"/>
    </source>
</evidence>
<dbReference type="FunFam" id="3.40.50.1360:FF:000003">
    <property type="entry name" value="Glucosamine-6-phosphate deaminase"/>
    <property type="match status" value="1"/>
</dbReference>
<feature type="active site" description="For ring-opening step" evidence="4">
    <location>
        <position position="151"/>
    </location>
</feature>
<dbReference type="EMBL" id="FRCZ01000009">
    <property type="protein sequence ID" value="SHN34585.1"/>
    <property type="molecule type" value="Genomic_DNA"/>
</dbReference>
<comment type="similarity">
    <text evidence="4">Belongs to the glucosamine/galactosamine-6-phosphate isomerase family. NagB subfamily.</text>
</comment>
<organism evidence="6 7">
    <name type="scientific">Gracilibacillus kekensis</name>
    <dbReference type="NCBI Taxonomy" id="1027249"/>
    <lineage>
        <taxon>Bacteria</taxon>
        <taxon>Bacillati</taxon>
        <taxon>Bacillota</taxon>
        <taxon>Bacilli</taxon>
        <taxon>Bacillales</taxon>
        <taxon>Bacillaceae</taxon>
        <taxon>Gracilibacillus</taxon>
    </lineage>
</organism>
<dbReference type="STRING" id="1027249.SAMN05216179_3517"/>
<reference evidence="6 7" key="1">
    <citation type="submission" date="2016-11" db="EMBL/GenBank/DDBJ databases">
        <authorList>
            <person name="Jaros S."/>
            <person name="Januszkiewicz K."/>
            <person name="Wedrychowicz H."/>
        </authorList>
    </citation>
    <scope>NUCLEOTIDE SEQUENCE [LARGE SCALE GENOMIC DNA]</scope>
    <source>
        <strain evidence="6 7">CGMCC 1.10681</strain>
    </source>
</reference>
<dbReference type="PANTHER" id="PTHR11280">
    <property type="entry name" value="GLUCOSAMINE-6-PHOSPHATE ISOMERASE"/>
    <property type="match status" value="1"/>
</dbReference>
<dbReference type="SUPFAM" id="SSF100950">
    <property type="entry name" value="NagB/RpiA/CoA transferase-like"/>
    <property type="match status" value="1"/>
</dbReference>
<dbReference type="GO" id="GO:0006046">
    <property type="term" value="P:N-acetylglucosamine catabolic process"/>
    <property type="evidence" value="ECO:0007669"/>
    <property type="project" value="UniProtKB-UniRule"/>
</dbReference>
<dbReference type="Proteomes" id="UP000184184">
    <property type="component" value="Unassembled WGS sequence"/>
</dbReference>
<sequence>MYTKGNIQMKLIRTKNYQEMSKEAARFINKRVHANPALTLGLATGGTPIQTYENLAKDYQQNETSYQQITTFNLDEYIGLPETDPNSYHFYMQKHLFSKINIPNEQTFIPNGQSDNLAEECIAYEDLIKKHGGIDLQILGLGHNGHIGFNEPGTSFEQRTHIVKLAESTINANARFFDTMQEVPKKAITMGISTIMESKEILLLVTGKEKYNALTKLLHGEIDPSFPASILNEHNNLTVIATEDAIISNKIS</sequence>
<comment type="caution">
    <text evidence="4">Lacks conserved residue(s) required for the propagation of feature annotation.</text>
</comment>
<dbReference type="GO" id="GO:0042802">
    <property type="term" value="F:identical protein binding"/>
    <property type="evidence" value="ECO:0007669"/>
    <property type="project" value="TreeGrafter"/>
</dbReference>
<dbReference type="HAMAP" id="MF_01241">
    <property type="entry name" value="GlcN6P_deamin"/>
    <property type="match status" value="1"/>
</dbReference>
<comment type="function">
    <text evidence="4">Catalyzes the reversible isomerization-deamination of glucosamine 6-phosphate (GlcN6P) to form fructose 6-phosphate (Fru6P) and ammonium ion.</text>
</comment>
<proteinExistence type="inferred from homology"/>
<comment type="pathway">
    <text evidence="4">Amino-sugar metabolism; N-acetylneuraminate degradation; D-fructose 6-phosphate from N-acetylneuraminate: step 5/5.</text>
</comment>
<dbReference type="PANTHER" id="PTHR11280:SF5">
    <property type="entry name" value="GLUCOSAMINE-6-PHOSPHATE ISOMERASE"/>
    <property type="match status" value="1"/>
</dbReference>
<dbReference type="AlphaFoldDB" id="A0A1M7QSC6"/>
<protein>
    <recommendedName>
        <fullName evidence="4">Glucosamine-6-phosphate deaminase</fullName>
        <ecNumber evidence="4">3.5.99.6</ecNumber>
    </recommendedName>
    <alternativeName>
        <fullName evidence="4">GlcN6P deaminase</fullName>
        <shortName evidence="4">GNPDA</shortName>
    </alternativeName>
    <alternativeName>
        <fullName evidence="4">Glucosamine-6-phosphate isomerase</fullName>
    </alternativeName>
</protein>
<dbReference type="InterPro" id="IPR018321">
    <property type="entry name" value="Glucosamine6P_isomerase_CS"/>
</dbReference>
<feature type="active site" description="For ring-opening step" evidence="4">
    <location>
        <position position="144"/>
    </location>
</feature>
<dbReference type="EC" id="3.5.99.6" evidence="4"/>
<gene>
    <name evidence="4" type="primary">nagB</name>
    <name evidence="6" type="ORF">SAMN05216179_3517</name>
</gene>
<evidence type="ECO:0000259" key="5">
    <source>
        <dbReference type="Pfam" id="PF01182"/>
    </source>
</evidence>
<dbReference type="GO" id="GO:0004342">
    <property type="term" value="F:glucosamine-6-phosphate deaminase activity"/>
    <property type="evidence" value="ECO:0007669"/>
    <property type="project" value="UniProtKB-UniRule"/>
</dbReference>
<evidence type="ECO:0000313" key="7">
    <source>
        <dbReference type="Proteomes" id="UP000184184"/>
    </source>
</evidence>
<name>A0A1M7QSC6_9BACI</name>
<evidence type="ECO:0000256" key="2">
    <source>
        <dbReference type="ARBA" id="ARBA00022801"/>
    </source>
</evidence>
<keyword evidence="7" id="KW-1185">Reference proteome</keyword>
<dbReference type="InterPro" id="IPR022357">
    <property type="entry name" value="MIP_CS"/>
</dbReference>
<evidence type="ECO:0000313" key="6">
    <source>
        <dbReference type="EMBL" id="SHN34585.1"/>
    </source>
</evidence>
<dbReference type="NCBIfam" id="TIGR00502">
    <property type="entry name" value="nagB"/>
    <property type="match status" value="1"/>
</dbReference>
<feature type="domain" description="Glucosamine/galactosamine-6-phosphate isomerase" evidence="5">
    <location>
        <begin position="18"/>
        <end position="236"/>
    </location>
</feature>
<dbReference type="InterPro" id="IPR006148">
    <property type="entry name" value="Glc/Gal-6P_isomerase"/>
</dbReference>
<evidence type="ECO:0000256" key="4">
    <source>
        <dbReference type="HAMAP-Rule" id="MF_01241"/>
    </source>
</evidence>
<dbReference type="Gene3D" id="3.40.50.1360">
    <property type="match status" value="1"/>
</dbReference>
<dbReference type="PROSITE" id="PS01161">
    <property type="entry name" value="GLC_GALNAC_ISOMERASE"/>
    <property type="match status" value="1"/>
</dbReference>
<dbReference type="InterPro" id="IPR004547">
    <property type="entry name" value="Glucosamine6P_isomerase"/>
</dbReference>
<evidence type="ECO:0000256" key="3">
    <source>
        <dbReference type="ARBA" id="ARBA00023277"/>
    </source>
</evidence>
<keyword evidence="3 4" id="KW-0119">Carbohydrate metabolism</keyword>
<dbReference type="CDD" id="cd01399">
    <property type="entry name" value="GlcN6P_deaminase"/>
    <property type="match status" value="1"/>
</dbReference>